<dbReference type="InterPro" id="IPR021939">
    <property type="entry name" value="KN_motif"/>
</dbReference>
<sequence length="817" mass="90700">MDTKKVNGTSPKGNGAQRRPPCYSVETPYGFHLDLDFLKYVDDIEKGNTIRRVPIHRRHRVPNSTALSRNLSLPGYGYRPSQWSSIGSLWPKTRTIDSQQPYSFQGYEGMTVDNPELLGFTHGSLTNAEMEASIRAFDEQPLGLHVRPNLLRATSLPLTVLLRKHSETAEDPTSPRCSRIPQENGSTEDVFSDSSRVSTGTNGTIKRLTAALERIGELEEEIRVVPELKAQICILQEERERLLLKLNSNPNRSSKLEFSTGSNAHLQPDDWMSRELKHLEEKVQASSAQVNALSTPSLRDNAQTVMNHGITPKQCLKGQRDVLSVETLESRILSLEHKLHKSEQELDQARTMLQKLLEQSRQKDKRIEQLSRMERSDDQKNVWVKRKSPEDILEPSLDLEMTNSSLSAQQGADHEVTRPTSMVHHVNRVQELLKEQWECQRIREASMGTMGPLSPKMSSIQEQLLGLVDTLSMMIPAESSGADGQTFVQTSVRNLNVEKLTSLKTKVNVCSDHPGGKDAVGEHHPAKDKREENQVGGTMGEAELHKESVGGTNSTKELEGHLASERVEETFMAACIYLKNHEDEMSNPSKDMVQALTVVFQHWFHLAAEEDSSAQCVELYLKQVKATTPTLLYFLVNMVDDEGNTALHYSMSHGNFSVSQVLLDSGVCDVDLRSKDGYSPLLLAAVTGPESPEKQGVVLQLLSLGDVNARLAPAGQTALHLAVRRGREDMVRLLLSAGADCNAQDQSESTALMNACELGCCDIITALLERPDCDVTLTDRDGRSALSIALQAPHPDAASLLRTHMTSRDLASFSHHK</sequence>
<evidence type="ECO:0000256" key="3">
    <source>
        <dbReference type="ARBA" id="ARBA00023054"/>
    </source>
</evidence>
<evidence type="ECO:0000256" key="4">
    <source>
        <dbReference type="PROSITE-ProRule" id="PRU00023"/>
    </source>
</evidence>
<dbReference type="RefSeq" id="XP_028831631.1">
    <property type="nucleotide sequence ID" value="XM_028975798.1"/>
</dbReference>
<evidence type="ECO:0000313" key="8">
    <source>
        <dbReference type="Proteomes" id="UP000694580"/>
    </source>
</evidence>
<dbReference type="Gene3D" id="1.25.40.20">
    <property type="entry name" value="Ankyrin repeat-containing domain"/>
    <property type="match status" value="1"/>
</dbReference>
<proteinExistence type="predicted"/>
<feature type="compositionally biased region" description="Basic and acidic residues" evidence="6">
    <location>
        <begin position="514"/>
        <end position="533"/>
    </location>
</feature>
<evidence type="ECO:0008006" key="9">
    <source>
        <dbReference type="Google" id="ProtNLM"/>
    </source>
</evidence>
<dbReference type="InterPro" id="IPR002110">
    <property type="entry name" value="Ankyrin_rpt"/>
</dbReference>
<dbReference type="PRINTS" id="PR01415">
    <property type="entry name" value="ANKYRIN"/>
</dbReference>
<dbReference type="Pfam" id="PF12796">
    <property type="entry name" value="Ank_2"/>
    <property type="match status" value="1"/>
</dbReference>
<dbReference type="GeneTree" id="ENSGT00940000158468"/>
<dbReference type="GO" id="GO:0005737">
    <property type="term" value="C:cytoplasm"/>
    <property type="evidence" value="ECO:0007669"/>
    <property type="project" value="TreeGrafter"/>
</dbReference>
<dbReference type="Proteomes" id="UP000694580">
    <property type="component" value="Chromosome 4"/>
</dbReference>
<dbReference type="InterPro" id="IPR047184">
    <property type="entry name" value="KANK1-4"/>
</dbReference>
<name>A0AAY4B1R3_9TELE</name>
<feature type="region of interest" description="Disordered" evidence="6">
    <location>
        <begin position="511"/>
        <end position="535"/>
    </location>
</feature>
<dbReference type="SMART" id="SM00248">
    <property type="entry name" value="ANK"/>
    <property type="match status" value="5"/>
</dbReference>
<dbReference type="Pfam" id="PF00023">
    <property type="entry name" value="Ank"/>
    <property type="match status" value="1"/>
</dbReference>
<protein>
    <recommendedName>
        <fullName evidence="9">KN motif and ankyrin repeat domain-containing protein 2-like</fullName>
    </recommendedName>
</protein>
<feature type="region of interest" description="Disordered" evidence="6">
    <location>
        <begin position="166"/>
        <end position="199"/>
    </location>
</feature>
<dbReference type="Pfam" id="PF12075">
    <property type="entry name" value="KN_motif"/>
    <property type="match status" value="1"/>
</dbReference>
<dbReference type="PANTHER" id="PTHR24168:SF24">
    <property type="entry name" value="KN MOTIF AND ANKYRIN REPEAT DOMAIN-CONTAINING PROTEIN 4"/>
    <property type="match status" value="1"/>
</dbReference>
<reference evidence="7" key="2">
    <citation type="submission" date="2025-08" db="UniProtKB">
        <authorList>
            <consortium name="Ensembl"/>
        </authorList>
    </citation>
    <scope>IDENTIFICATION</scope>
</reference>
<feature type="region of interest" description="Disordered" evidence="6">
    <location>
        <begin position="1"/>
        <end position="21"/>
    </location>
</feature>
<dbReference type="PANTHER" id="PTHR24168">
    <property type="entry name" value="KN MOTIF AND ANKYRIN REPEAT DOMAIN-CONTAINING"/>
    <property type="match status" value="1"/>
</dbReference>
<dbReference type="Ensembl" id="ENSDCDT00010015425.1">
    <property type="protein sequence ID" value="ENSDCDP00010014645.1"/>
    <property type="gene ID" value="ENSDCDG00010006677.1"/>
</dbReference>
<dbReference type="RefSeq" id="XP_028831629.1">
    <property type="nucleotide sequence ID" value="XM_028975796.1"/>
</dbReference>
<dbReference type="GO" id="GO:0030837">
    <property type="term" value="P:negative regulation of actin filament polymerization"/>
    <property type="evidence" value="ECO:0007669"/>
    <property type="project" value="InterPro"/>
</dbReference>
<evidence type="ECO:0000256" key="5">
    <source>
        <dbReference type="SAM" id="Coils"/>
    </source>
</evidence>
<gene>
    <name evidence="7" type="primary">LOC114787886</name>
</gene>
<feature type="compositionally biased region" description="Polar residues" evidence="6">
    <location>
        <begin position="1"/>
        <end position="12"/>
    </location>
</feature>
<dbReference type="PROSITE" id="PS50297">
    <property type="entry name" value="ANK_REP_REGION"/>
    <property type="match status" value="2"/>
</dbReference>
<keyword evidence="2 4" id="KW-0040">ANK repeat</keyword>
<feature type="repeat" description="ANK" evidence="4">
    <location>
        <begin position="642"/>
        <end position="667"/>
    </location>
</feature>
<dbReference type="PROSITE" id="PS50088">
    <property type="entry name" value="ANK_REPEAT"/>
    <property type="match status" value="2"/>
</dbReference>
<keyword evidence="8" id="KW-1185">Reference proteome</keyword>
<evidence type="ECO:0000313" key="7">
    <source>
        <dbReference type="Ensembl" id="ENSDCDP00010014645.1"/>
    </source>
</evidence>
<accession>A0AAY4B1R3</accession>
<dbReference type="RefSeq" id="XP_028831630.1">
    <property type="nucleotide sequence ID" value="XM_028975797.1"/>
</dbReference>
<feature type="coiled-coil region" evidence="5">
    <location>
        <begin position="325"/>
        <end position="373"/>
    </location>
</feature>
<organism evidence="7 8">
    <name type="scientific">Denticeps clupeoides</name>
    <name type="common">denticle herring</name>
    <dbReference type="NCBI Taxonomy" id="299321"/>
    <lineage>
        <taxon>Eukaryota</taxon>
        <taxon>Metazoa</taxon>
        <taxon>Chordata</taxon>
        <taxon>Craniata</taxon>
        <taxon>Vertebrata</taxon>
        <taxon>Euteleostomi</taxon>
        <taxon>Actinopterygii</taxon>
        <taxon>Neopterygii</taxon>
        <taxon>Teleostei</taxon>
        <taxon>Clupei</taxon>
        <taxon>Clupeiformes</taxon>
        <taxon>Denticipitoidei</taxon>
        <taxon>Denticipitidae</taxon>
        <taxon>Denticeps</taxon>
    </lineage>
</organism>
<evidence type="ECO:0000256" key="6">
    <source>
        <dbReference type="SAM" id="MobiDB-lite"/>
    </source>
</evidence>
<dbReference type="SUPFAM" id="SSF48403">
    <property type="entry name" value="Ankyrin repeat"/>
    <property type="match status" value="1"/>
</dbReference>
<evidence type="ECO:0000256" key="2">
    <source>
        <dbReference type="ARBA" id="ARBA00023043"/>
    </source>
</evidence>
<feature type="compositionally biased region" description="Polar residues" evidence="6">
    <location>
        <begin position="181"/>
        <end position="199"/>
    </location>
</feature>
<dbReference type="GeneID" id="114787886"/>
<dbReference type="InterPro" id="IPR036770">
    <property type="entry name" value="Ankyrin_rpt-contain_sf"/>
</dbReference>
<keyword evidence="1" id="KW-0677">Repeat</keyword>
<dbReference type="AlphaFoldDB" id="A0AAY4B1R3"/>
<reference evidence="7 8" key="1">
    <citation type="submission" date="2020-06" db="EMBL/GenBank/DDBJ databases">
        <authorList>
            <consortium name="Wellcome Sanger Institute Data Sharing"/>
        </authorList>
    </citation>
    <scope>NUCLEOTIDE SEQUENCE [LARGE SCALE GENOMIC DNA]</scope>
</reference>
<reference evidence="7" key="3">
    <citation type="submission" date="2025-09" db="UniProtKB">
        <authorList>
            <consortium name="Ensembl"/>
        </authorList>
    </citation>
    <scope>IDENTIFICATION</scope>
</reference>
<dbReference type="GO" id="GO:0005856">
    <property type="term" value="C:cytoskeleton"/>
    <property type="evidence" value="ECO:0007669"/>
    <property type="project" value="TreeGrafter"/>
</dbReference>
<feature type="repeat" description="ANK" evidence="4">
    <location>
        <begin position="714"/>
        <end position="746"/>
    </location>
</feature>
<keyword evidence="3 5" id="KW-0175">Coiled coil</keyword>
<evidence type="ECO:0000256" key="1">
    <source>
        <dbReference type="ARBA" id="ARBA00022737"/>
    </source>
</evidence>